<dbReference type="Pfam" id="PF01920">
    <property type="entry name" value="Prefoldin_2"/>
    <property type="match status" value="1"/>
</dbReference>
<comment type="subcellular location">
    <subcellularLocation>
        <location evidence="1 9">Cytoplasm</location>
    </subcellularLocation>
</comment>
<evidence type="ECO:0000313" key="11">
    <source>
        <dbReference type="EMBL" id="WEU39746.1"/>
    </source>
</evidence>
<protein>
    <recommendedName>
        <fullName evidence="4 9">Prefoldin subunit beta</fullName>
    </recommendedName>
    <alternativeName>
        <fullName evidence="8 9">GimC subunit beta</fullName>
    </alternativeName>
</protein>
<gene>
    <name evidence="9" type="primary">pfdB</name>
    <name evidence="11" type="ORF">OdinLCB4_004490</name>
</gene>
<comment type="function">
    <text evidence="7 9">Molecular chaperone capable of stabilizing a range of proteins. Seems to fulfill an ATP-independent, HSP70-like function in archaeal de novo protein folding.</text>
</comment>
<keyword evidence="5 9" id="KW-0963">Cytoplasm</keyword>
<dbReference type="CDD" id="cd23162">
    <property type="entry name" value="Prefoldin_beta_GimC"/>
    <property type="match status" value="1"/>
</dbReference>
<accession>A0AAF0IAQ7</accession>
<feature type="coiled-coil region" evidence="10">
    <location>
        <begin position="74"/>
        <end position="115"/>
    </location>
</feature>
<proteinExistence type="inferred from homology"/>
<reference evidence="11" key="2">
    <citation type="journal article" date="2022" name="Nat. Microbiol.">
        <title>A closed Candidatus Odinarchaeum chromosome exposes Asgard archaeal viruses.</title>
        <authorList>
            <person name="Tamarit D."/>
            <person name="Caceres E.F."/>
            <person name="Krupovic M."/>
            <person name="Nijland R."/>
            <person name="Eme L."/>
            <person name="Robinson N.P."/>
            <person name="Ettema T.J.G."/>
        </authorList>
    </citation>
    <scope>NUCLEOTIDE SEQUENCE</scope>
    <source>
        <strain evidence="11">LCB_4</strain>
    </source>
</reference>
<dbReference type="SUPFAM" id="SSF46579">
    <property type="entry name" value="Prefoldin"/>
    <property type="match status" value="1"/>
</dbReference>
<dbReference type="InterPro" id="IPR002777">
    <property type="entry name" value="PFD_beta-like"/>
</dbReference>
<dbReference type="KEGG" id="oyw:OdinLCB4_004490"/>
<dbReference type="HAMAP" id="MF_00307">
    <property type="entry name" value="PfdB"/>
    <property type="match status" value="1"/>
</dbReference>
<name>A0AAF0IAQ7_ODILC</name>
<sequence>MSSPEIPESIQQDLIKLQQLQQQYELVLAQRTQMEIQLKETEFALAELSKLEGEPIVYKSVGPLLMRGSKAQFETELNESKETLELRVKALLKQEEQLRKQVQELSLKIQAQLKSGQSPPSN</sequence>
<dbReference type="AlphaFoldDB" id="A0AAF0IAQ7"/>
<dbReference type="Gene3D" id="1.10.287.370">
    <property type="match status" value="1"/>
</dbReference>
<evidence type="ECO:0000256" key="9">
    <source>
        <dbReference type="HAMAP-Rule" id="MF_00307"/>
    </source>
</evidence>
<dbReference type="GO" id="GO:0006457">
    <property type="term" value="P:protein folding"/>
    <property type="evidence" value="ECO:0007669"/>
    <property type="project" value="UniProtKB-UniRule"/>
</dbReference>
<evidence type="ECO:0000313" key="12">
    <source>
        <dbReference type="Proteomes" id="UP000186851"/>
    </source>
</evidence>
<keyword evidence="6 9" id="KW-0143">Chaperone</keyword>
<evidence type="ECO:0000256" key="7">
    <source>
        <dbReference type="ARBA" id="ARBA00025077"/>
    </source>
</evidence>
<evidence type="ECO:0000256" key="3">
    <source>
        <dbReference type="ARBA" id="ARBA00011716"/>
    </source>
</evidence>
<dbReference type="NCBIfam" id="TIGR02338">
    <property type="entry name" value="gimC_beta"/>
    <property type="match status" value="1"/>
</dbReference>
<comment type="similarity">
    <text evidence="2 9">Belongs to the prefoldin subunit beta family.</text>
</comment>
<keyword evidence="10" id="KW-0175">Coiled coil</keyword>
<organism evidence="11 12">
    <name type="scientific">Odinarchaeota yellowstonii (strain LCB_4)</name>
    <dbReference type="NCBI Taxonomy" id="1841599"/>
    <lineage>
        <taxon>Archaea</taxon>
        <taxon>Promethearchaeati</taxon>
        <taxon>Candidatus Odinarchaeota</taxon>
        <taxon>Candidatus Odinarchaeia</taxon>
        <taxon>Candidatus Odinarchaeales</taxon>
        <taxon>Candidatus Odinarchaeaceae</taxon>
        <taxon>Candidatus Odinarchaeum</taxon>
    </lineage>
</organism>
<dbReference type="Proteomes" id="UP000186851">
    <property type="component" value="Chromosome"/>
</dbReference>
<evidence type="ECO:0000256" key="4">
    <source>
        <dbReference type="ARBA" id="ARBA00016304"/>
    </source>
</evidence>
<comment type="subunit">
    <text evidence="3 9">Heterohexamer of two alpha and four beta subunits.</text>
</comment>
<dbReference type="GO" id="GO:0005737">
    <property type="term" value="C:cytoplasm"/>
    <property type="evidence" value="ECO:0007669"/>
    <property type="project" value="UniProtKB-SubCell"/>
</dbReference>
<dbReference type="InterPro" id="IPR012713">
    <property type="entry name" value="PfdB"/>
</dbReference>
<dbReference type="InterPro" id="IPR009053">
    <property type="entry name" value="Prefoldin"/>
</dbReference>
<evidence type="ECO:0000256" key="1">
    <source>
        <dbReference type="ARBA" id="ARBA00004496"/>
    </source>
</evidence>
<reference evidence="11" key="1">
    <citation type="journal article" date="2017" name="Nature">
        <title>Asgard archaea illuminate the origin of eukaryotic cellular complexity.</title>
        <authorList>
            <person name="Zaremba-Niedzwiedzka K."/>
            <person name="Caceres E.F."/>
            <person name="Saw J.H."/>
            <person name="Backstrom D."/>
            <person name="Juzokaite L."/>
            <person name="Vancaester E."/>
            <person name="Seitz K.W."/>
            <person name="Anantharaman K."/>
            <person name="Starnawski P."/>
            <person name="Kjeldsen K.U."/>
            <person name="Scott M.B."/>
            <person name="Nunoura T."/>
            <person name="Banfield J.F."/>
            <person name="Schramm A."/>
            <person name="Baker B.J."/>
            <person name="Spang A."/>
            <person name="Ettema T.J.G."/>
        </authorList>
    </citation>
    <scope>NUCLEOTIDE SEQUENCE</scope>
    <source>
        <strain evidence="11">LCB_4</strain>
    </source>
</reference>
<dbReference type="EMBL" id="CP091871">
    <property type="protein sequence ID" value="WEU39746.1"/>
    <property type="molecule type" value="Genomic_DNA"/>
</dbReference>
<evidence type="ECO:0000256" key="10">
    <source>
        <dbReference type="SAM" id="Coils"/>
    </source>
</evidence>
<evidence type="ECO:0000256" key="8">
    <source>
        <dbReference type="ARBA" id="ARBA00033461"/>
    </source>
</evidence>
<dbReference type="GO" id="GO:0051082">
    <property type="term" value="F:unfolded protein binding"/>
    <property type="evidence" value="ECO:0007669"/>
    <property type="project" value="UniProtKB-UniRule"/>
</dbReference>
<dbReference type="GO" id="GO:0016272">
    <property type="term" value="C:prefoldin complex"/>
    <property type="evidence" value="ECO:0007669"/>
    <property type="project" value="UniProtKB-UniRule"/>
</dbReference>
<evidence type="ECO:0000256" key="6">
    <source>
        <dbReference type="ARBA" id="ARBA00023186"/>
    </source>
</evidence>
<evidence type="ECO:0000256" key="2">
    <source>
        <dbReference type="ARBA" id="ARBA00008045"/>
    </source>
</evidence>
<evidence type="ECO:0000256" key="5">
    <source>
        <dbReference type="ARBA" id="ARBA00022490"/>
    </source>
</evidence>